<dbReference type="SUPFAM" id="SSF55961">
    <property type="entry name" value="Bet v1-like"/>
    <property type="match status" value="1"/>
</dbReference>
<dbReference type="Gene3D" id="3.30.530.20">
    <property type="match status" value="1"/>
</dbReference>
<proteinExistence type="inferred from homology"/>
<comment type="similarity">
    <text evidence="1">Belongs to the AHA1 family.</text>
</comment>
<reference evidence="3 4" key="1">
    <citation type="submission" date="2018-07" db="EMBL/GenBank/DDBJ databases">
        <title>Genomic Encyclopedia of Type Strains, Phase IV (KMG-IV): sequencing the most valuable type-strain genomes for metagenomic binning, comparative biology and taxonomic classification.</title>
        <authorList>
            <person name="Goeker M."/>
        </authorList>
    </citation>
    <scope>NUCLEOTIDE SEQUENCE [LARGE SCALE GENOMIC DNA]</scope>
    <source>
        <strain evidence="3 4">DSM 44290</strain>
    </source>
</reference>
<gene>
    <name evidence="3" type="ORF">DFR76_10787</name>
</gene>
<dbReference type="Proteomes" id="UP000254869">
    <property type="component" value="Unassembled WGS sequence"/>
</dbReference>
<organism evidence="3 4">
    <name type="scientific">Nocardia pseudobrasiliensis</name>
    <dbReference type="NCBI Taxonomy" id="45979"/>
    <lineage>
        <taxon>Bacteria</taxon>
        <taxon>Bacillati</taxon>
        <taxon>Actinomycetota</taxon>
        <taxon>Actinomycetes</taxon>
        <taxon>Mycobacteriales</taxon>
        <taxon>Nocardiaceae</taxon>
        <taxon>Nocardia</taxon>
    </lineage>
</organism>
<dbReference type="STRING" id="1210086.GCA_001613105_02488"/>
<dbReference type="EMBL" id="QQBC01000007">
    <property type="protein sequence ID" value="RDI64712.1"/>
    <property type="molecule type" value="Genomic_DNA"/>
</dbReference>
<evidence type="ECO:0000259" key="2">
    <source>
        <dbReference type="Pfam" id="PF08327"/>
    </source>
</evidence>
<feature type="domain" description="Activator of Hsp90 ATPase homologue 1/2-like C-terminal" evidence="2">
    <location>
        <begin position="16"/>
        <end position="145"/>
    </location>
</feature>
<evidence type="ECO:0000256" key="1">
    <source>
        <dbReference type="ARBA" id="ARBA00006817"/>
    </source>
</evidence>
<dbReference type="RefSeq" id="WP_067996576.1">
    <property type="nucleotide sequence ID" value="NZ_QQBC01000007.1"/>
</dbReference>
<dbReference type="InterPro" id="IPR023393">
    <property type="entry name" value="START-like_dom_sf"/>
</dbReference>
<keyword evidence="4" id="KW-1185">Reference proteome</keyword>
<dbReference type="CDD" id="cd07814">
    <property type="entry name" value="SRPBCC_CalC_Aha1-like"/>
    <property type="match status" value="1"/>
</dbReference>
<name>A0A370I1S7_9NOCA</name>
<accession>A0A370I1S7</accession>
<dbReference type="InterPro" id="IPR013538">
    <property type="entry name" value="ASHA1/2-like_C"/>
</dbReference>
<protein>
    <submittedName>
        <fullName evidence="3">Uncharacterized protein YndB with AHSA1/START domain</fullName>
    </submittedName>
</protein>
<evidence type="ECO:0000313" key="3">
    <source>
        <dbReference type="EMBL" id="RDI64712.1"/>
    </source>
</evidence>
<evidence type="ECO:0000313" key="4">
    <source>
        <dbReference type="Proteomes" id="UP000254869"/>
    </source>
</evidence>
<sequence>MTDDSTTIELDQFYPHPPRKVWRALTTPELMVRWMMRPTGFEPVAGNIFHMRGRAIPQTGFSGEIRCEVLEAIAPKRLSLSWNDAHAETDTGWVVTWELHPEGTGTRILFTHTGFDPDDPTAQLSRQIMSGGWPSMLARLEAALEDQ</sequence>
<dbReference type="AlphaFoldDB" id="A0A370I1S7"/>
<comment type="caution">
    <text evidence="3">The sequence shown here is derived from an EMBL/GenBank/DDBJ whole genome shotgun (WGS) entry which is preliminary data.</text>
</comment>
<dbReference type="Pfam" id="PF08327">
    <property type="entry name" value="AHSA1"/>
    <property type="match status" value="1"/>
</dbReference>